<feature type="region of interest" description="Disordered" evidence="5">
    <location>
        <begin position="41"/>
        <end position="99"/>
    </location>
</feature>
<comment type="similarity">
    <text evidence="2">Belongs to the syntrophin family.</text>
</comment>
<name>A0ABP0FYB8_CLALP</name>
<dbReference type="PROSITE" id="PS50003">
    <property type="entry name" value="PH_DOMAIN"/>
    <property type="match status" value="2"/>
</dbReference>
<protein>
    <recommendedName>
        <fullName evidence="10">Syntrophin</fullName>
    </recommendedName>
</protein>
<reference evidence="8 9" key="1">
    <citation type="submission" date="2024-02" db="EMBL/GenBank/DDBJ databases">
        <authorList>
            <person name="Daric V."/>
            <person name="Darras S."/>
        </authorList>
    </citation>
    <scope>NUCLEOTIDE SEQUENCE [LARGE SCALE GENOMIC DNA]</scope>
</reference>
<evidence type="ECO:0008006" key="10">
    <source>
        <dbReference type="Google" id="ProtNLM"/>
    </source>
</evidence>
<dbReference type="SUPFAM" id="SSF50156">
    <property type="entry name" value="PDZ domain-like"/>
    <property type="match status" value="1"/>
</dbReference>
<feature type="compositionally biased region" description="Polar residues" evidence="5">
    <location>
        <begin position="235"/>
        <end position="252"/>
    </location>
</feature>
<accession>A0ABP0FYB8</accession>
<organism evidence="8 9">
    <name type="scientific">Clavelina lepadiformis</name>
    <name type="common">Light-bulb sea squirt</name>
    <name type="synonym">Ascidia lepadiformis</name>
    <dbReference type="NCBI Taxonomy" id="159417"/>
    <lineage>
        <taxon>Eukaryota</taxon>
        <taxon>Metazoa</taxon>
        <taxon>Chordata</taxon>
        <taxon>Tunicata</taxon>
        <taxon>Ascidiacea</taxon>
        <taxon>Aplousobranchia</taxon>
        <taxon>Clavelinidae</taxon>
        <taxon>Clavelina</taxon>
    </lineage>
</organism>
<comment type="caution">
    <text evidence="8">The sequence shown here is derived from an EMBL/GenBank/DDBJ whole genome shotgun (WGS) entry which is preliminary data.</text>
</comment>
<dbReference type="PANTHER" id="PTHR10554">
    <property type="entry name" value="SYNTROPHIN"/>
    <property type="match status" value="1"/>
</dbReference>
<dbReference type="SMART" id="SM00233">
    <property type="entry name" value="PH"/>
    <property type="match status" value="2"/>
</dbReference>
<dbReference type="InterPro" id="IPR001478">
    <property type="entry name" value="PDZ"/>
</dbReference>
<dbReference type="InterPro" id="IPR055108">
    <property type="entry name" value="Syntrophin_4th"/>
</dbReference>
<dbReference type="Pfam" id="PF00595">
    <property type="entry name" value="PDZ"/>
    <property type="match status" value="1"/>
</dbReference>
<evidence type="ECO:0000256" key="5">
    <source>
        <dbReference type="SAM" id="MobiDB-lite"/>
    </source>
</evidence>
<feature type="domain" description="PDZ" evidence="7">
    <location>
        <begin position="100"/>
        <end position="183"/>
    </location>
</feature>
<keyword evidence="9" id="KW-1185">Reference proteome</keyword>
<comment type="subcellular location">
    <subcellularLocation>
        <location evidence="1">Cytoplasm</location>
        <location evidence="1">Cytoskeleton</location>
    </subcellularLocation>
</comment>
<dbReference type="CDD" id="cd06801">
    <property type="entry name" value="PDZ_syntrophin-like"/>
    <property type="match status" value="1"/>
</dbReference>
<feature type="domain" description="PH" evidence="6">
    <location>
        <begin position="280"/>
        <end position="316"/>
    </location>
</feature>
<feature type="region of interest" description="Disordered" evidence="5">
    <location>
        <begin position="193"/>
        <end position="252"/>
    </location>
</feature>
<feature type="compositionally biased region" description="Low complexity" evidence="5">
    <location>
        <begin position="60"/>
        <end position="83"/>
    </location>
</feature>
<gene>
    <name evidence="8" type="ORF">CVLEPA_LOCUS15561</name>
</gene>
<dbReference type="Proteomes" id="UP001642483">
    <property type="component" value="Unassembled WGS sequence"/>
</dbReference>
<feature type="compositionally biased region" description="Polar residues" evidence="5">
    <location>
        <begin position="41"/>
        <end position="59"/>
    </location>
</feature>
<evidence type="ECO:0000256" key="2">
    <source>
        <dbReference type="ARBA" id="ARBA00010798"/>
    </source>
</evidence>
<dbReference type="PROSITE" id="PS50106">
    <property type="entry name" value="PDZ"/>
    <property type="match status" value="1"/>
</dbReference>
<evidence type="ECO:0000259" key="7">
    <source>
        <dbReference type="PROSITE" id="PS50106"/>
    </source>
</evidence>
<sequence>MKEAILSIKDGEGNADQKVKVKLDDENIIIEKLPNRQFAITSTSIDSPRSTTSGSSIPRQATASLSSTESSQTGSQKQSTKGSNSLSSMPADDSRSGERVVTIKRQPGGGLGISVKGGAEHGIPVLISRVFPGQAADQTHLLHPGDAILAVNNKKVEHMMHDDVVGELRSCGPQVALTVCTFDGASHVLRPAASASTATPSETSQHPDQPLPQTNNVNSTESTASSKGQDAHAGSVTTAQLDESTQLDNSMIPSMEKETKIPLLFARIEIYHPGTDKRRQNCFEVIGQNKASTGVILCENSDQANDWVSAISAAINKATMKKMEQINEQKQPHITYMGWVSERYAMPASSVQTWYSRFIALRGGKLYVFERPPERDAEWQECGRVYKMHESLCRVHVPPRQLLDQREHCFSVQYSTSPPVYCSLQSKADLLRWEESVQKATHSAVYAAQSQSYECSFEDKPCTFVVHFNSGFKLVEVATQVVLWAYKFSQLKASSDDGHSLITFSFHNRESDLIDKQSFHCQRAYPLLFCVHAFLAAKLSLVDPTFLEKINAQNAATDVTSAMVNGSGPRDSS</sequence>
<dbReference type="SMART" id="SM00228">
    <property type="entry name" value="PDZ"/>
    <property type="match status" value="1"/>
</dbReference>
<dbReference type="EMBL" id="CAWYQH010000097">
    <property type="protein sequence ID" value="CAK8684591.1"/>
    <property type="molecule type" value="Genomic_DNA"/>
</dbReference>
<dbReference type="SUPFAM" id="SSF50729">
    <property type="entry name" value="PH domain-like"/>
    <property type="match status" value="2"/>
</dbReference>
<dbReference type="InterPro" id="IPR011993">
    <property type="entry name" value="PH-like_dom_sf"/>
</dbReference>
<dbReference type="Gene3D" id="2.30.29.30">
    <property type="entry name" value="Pleckstrin-homology domain (PH domain)/Phosphotyrosine-binding domain (PTB)"/>
    <property type="match status" value="2"/>
</dbReference>
<dbReference type="InterPro" id="IPR015482">
    <property type="entry name" value="Syntrophin"/>
</dbReference>
<feature type="compositionally biased region" description="Low complexity" evidence="5">
    <location>
        <begin position="193"/>
        <end position="204"/>
    </location>
</feature>
<evidence type="ECO:0000313" key="8">
    <source>
        <dbReference type="EMBL" id="CAK8684591.1"/>
    </source>
</evidence>
<evidence type="ECO:0000256" key="1">
    <source>
        <dbReference type="ARBA" id="ARBA00004245"/>
    </source>
</evidence>
<keyword evidence="3" id="KW-0963">Cytoplasm</keyword>
<evidence type="ECO:0000259" key="6">
    <source>
        <dbReference type="PROSITE" id="PS50003"/>
    </source>
</evidence>
<evidence type="ECO:0000256" key="3">
    <source>
        <dbReference type="ARBA" id="ARBA00022490"/>
    </source>
</evidence>
<dbReference type="Gene3D" id="2.30.42.10">
    <property type="match status" value="1"/>
</dbReference>
<keyword evidence="4" id="KW-0206">Cytoskeleton</keyword>
<dbReference type="PANTHER" id="PTHR10554:SF1">
    <property type="entry name" value="FI16515P1"/>
    <property type="match status" value="1"/>
</dbReference>
<dbReference type="InterPro" id="IPR001849">
    <property type="entry name" value="PH_domain"/>
</dbReference>
<proteinExistence type="inferred from homology"/>
<evidence type="ECO:0000313" key="9">
    <source>
        <dbReference type="Proteomes" id="UP001642483"/>
    </source>
</evidence>
<dbReference type="InterPro" id="IPR036034">
    <property type="entry name" value="PDZ_sf"/>
</dbReference>
<feature type="compositionally biased region" description="Polar residues" evidence="5">
    <location>
        <begin position="211"/>
        <end position="228"/>
    </location>
</feature>
<feature type="domain" description="PH" evidence="6">
    <location>
        <begin position="333"/>
        <end position="442"/>
    </location>
</feature>
<dbReference type="Pfam" id="PF23012">
    <property type="entry name" value="Syntrophin_4th"/>
    <property type="match status" value="1"/>
</dbReference>
<evidence type="ECO:0000256" key="4">
    <source>
        <dbReference type="ARBA" id="ARBA00023212"/>
    </source>
</evidence>